<keyword evidence="2" id="KW-1185">Reference proteome</keyword>
<evidence type="ECO:0000313" key="2">
    <source>
        <dbReference type="Proteomes" id="UP000321548"/>
    </source>
</evidence>
<protein>
    <submittedName>
        <fullName evidence="1">Uncharacterized protein</fullName>
    </submittedName>
</protein>
<sequence>MNLPATFQPIALTDNRPQPHPGMPLRAQLEVTVREARDALARMGATSPEHAHLAAGIEALLVRLDTVRDECLFRAQIATTKLRGGDASGAQETLANIAVVCGRQDDRHALTLKASGRGRLL</sequence>
<evidence type="ECO:0000313" key="1">
    <source>
        <dbReference type="EMBL" id="TXL67262.1"/>
    </source>
</evidence>
<dbReference type="EMBL" id="VDUY01000002">
    <property type="protein sequence ID" value="TXL67262.1"/>
    <property type="molecule type" value="Genomic_DNA"/>
</dbReference>
<comment type="caution">
    <text evidence="1">The sequence shown here is derived from an EMBL/GenBank/DDBJ whole genome shotgun (WGS) entry which is preliminary data.</text>
</comment>
<reference evidence="1 2" key="1">
    <citation type="submission" date="2019-06" db="EMBL/GenBank/DDBJ databases">
        <title>Quisquiliibacterium sp. nov., isolated from a maize field.</title>
        <authorList>
            <person name="Lin S.-Y."/>
            <person name="Tsai C.-F."/>
            <person name="Young C.-C."/>
        </authorList>
    </citation>
    <scope>NUCLEOTIDE SEQUENCE [LARGE SCALE GENOMIC DNA]</scope>
    <source>
        <strain evidence="1 2">CC-CFT501</strain>
    </source>
</reference>
<gene>
    <name evidence="1" type="ORF">FHP08_06545</name>
</gene>
<proteinExistence type="predicted"/>
<dbReference type="RefSeq" id="WP_147703510.1">
    <property type="nucleotide sequence ID" value="NZ_VDUY01000002.1"/>
</dbReference>
<accession>A0A5C8P1Q6</accession>
<dbReference type="AlphaFoldDB" id="A0A5C8P1Q6"/>
<dbReference type="Proteomes" id="UP000321548">
    <property type="component" value="Unassembled WGS sequence"/>
</dbReference>
<name>A0A5C8P1Q6_9BURK</name>
<organism evidence="1 2">
    <name type="scientific">Zeimonas arvi</name>
    <dbReference type="NCBI Taxonomy" id="2498847"/>
    <lineage>
        <taxon>Bacteria</taxon>
        <taxon>Pseudomonadati</taxon>
        <taxon>Pseudomonadota</taxon>
        <taxon>Betaproteobacteria</taxon>
        <taxon>Burkholderiales</taxon>
        <taxon>Burkholderiaceae</taxon>
        <taxon>Zeimonas</taxon>
    </lineage>
</organism>